<reference evidence="1" key="2">
    <citation type="journal article" date="2008" name="Genome Biol.">
        <title>Improved genome assembly and evidence-based global gene model set for the chordate Ciona intestinalis: new insight into intron and operon populations.</title>
        <authorList>
            <person name="Satou Y."/>
            <person name="Mineta K."/>
            <person name="Ogasawara M."/>
            <person name="Sasakura Y."/>
            <person name="Shoguchi E."/>
            <person name="Ueno K."/>
            <person name="Yamada L."/>
            <person name="Matsumoto J."/>
            <person name="Wasserscheid J."/>
            <person name="Dewar K."/>
            <person name="Wiley G.B."/>
            <person name="Macmil S.L."/>
            <person name="Roe B.A."/>
            <person name="Zeller R.W."/>
            <person name="Hastings K.E."/>
            <person name="Lemaire P."/>
            <person name="Lindquist E."/>
            <person name="Endo T."/>
            <person name="Hotta K."/>
            <person name="Inaba K."/>
        </authorList>
    </citation>
    <scope>NUCLEOTIDE SEQUENCE [LARGE SCALE GENOMIC DNA]</scope>
    <source>
        <strain evidence="1">wild type</strain>
    </source>
</reference>
<evidence type="ECO:0000313" key="2">
    <source>
        <dbReference type="Proteomes" id="UP000008144"/>
    </source>
</evidence>
<dbReference type="AlphaFoldDB" id="F6YC90"/>
<organism evidence="1 2">
    <name type="scientific">Ciona intestinalis</name>
    <name type="common">Transparent sea squirt</name>
    <name type="synonym">Ascidia intestinalis</name>
    <dbReference type="NCBI Taxonomy" id="7719"/>
    <lineage>
        <taxon>Eukaryota</taxon>
        <taxon>Metazoa</taxon>
        <taxon>Chordata</taxon>
        <taxon>Tunicata</taxon>
        <taxon>Ascidiacea</taxon>
        <taxon>Phlebobranchia</taxon>
        <taxon>Cionidae</taxon>
        <taxon>Ciona</taxon>
    </lineage>
</organism>
<dbReference type="InParanoid" id="F6YC90"/>
<reference evidence="1" key="4">
    <citation type="submission" date="2025-09" db="UniProtKB">
        <authorList>
            <consortium name="Ensembl"/>
        </authorList>
    </citation>
    <scope>IDENTIFICATION</scope>
</reference>
<keyword evidence="2" id="KW-1185">Reference proteome</keyword>
<proteinExistence type="predicted"/>
<protein>
    <submittedName>
        <fullName evidence="1">Uncharacterized protein</fullName>
    </submittedName>
</protein>
<dbReference type="Proteomes" id="UP000008144">
    <property type="component" value="Chromosome 1"/>
</dbReference>
<reference evidence="2" key="1">
    <citation type="journal article" date="2002" name="Science">
        <title>The draft genome of Ciona intestinalis: insights into chordate and vertebrate origins.</title>
        <authorList>
            <person name="Dehal P."/>
            <person name="Satou Y."/>
            <person name="Campbell R.K."/>
            <person name="Chapman J."/>
            <person name="Degnan B."/>
            <person name="De Tomaso A."/>
            <person name="Davidson B."/>
            <person name="Di Gregorio A."/>
            <person name="Gelpke M."/>
            <person name="Goodstein D.M."/>
            <person name="Harafuji N."/>
            <person name="Hastings K.E."/>
            <person name="Ho I."/>
            <person name="Hotta K."/>
            <person name="Huang W."/>
            <person name="Kawashima T."/>
            <person name="Lemaire P."/>
            <person name="Martinez D."/>
            <person name="Meinertzhagen I.A."/>
            <person name="Necula S."/>
            <person name="Nonaka M."/>
            <person name="Putnam N."/>
            <person name="Rash S."/>
            <person name="Saiga H."/>
            <person name="Satake M."/>
            <person name="Terry A."/>
            <person name="Yamada L."/>
            <person name="Wang H.G."/>
            <person name="Awazu S."/>
            <person name="Azumi K."/>
            <person name="Boore J."/>
            <person name="Branno M."/>
            <person name="Chin-Bow S."/>
            <person name="DeSantis R."/>
            <person name="Doyle S."/>
            <person name="Francino P."/>
            <person name="Keys D.N."/>
            <person name="Haga S."/>
            <person name="Hayashi H."/>
            <person name="Hino K."/>
            <person name="Imai K.S."/>
            <person name="Inaba K."/>
            <person name="Kano S."/>
            <person name="Kobayashi K."/>
            <person name="Kobayashi M."/>
            <person name="Lee B.I."/>
            <person name="Makabe K.W."/>
            <person name="Manohar C."/>
            <person name="Matassi G."/>
            <person name="Medina M."/>
            <person name="Mochizuki Y."/>
            <person name="Mount S."/>
            <person name="Morishita T."/>
            <person name="Miura S."/>
            <person name="Nakayama A."/>
            <person name="Nishizaka S."/>
            <person name="Nomoto H."/>
            <person name="Ohta F."/>
            <person name="Oishi K."/>
            <person name="Rigoutsos I."/>
            <person name="Sano M."/>
            <person name="Sasaki A."/>
            <person name="Sasakura Y."/>
            <person name="Shoguchi E."/>
            <person name="Shin-i T."/>
            <person name="Spagnuolo A."/>
            <person name="Stainier D."/>
            <person name="Suzuki M.M."/>
            <person name="Tassy O."/>
            <person name="Takatori N."/>
            <person name="Tokuoka M."/>
            <person name="Yagi K."/>
            <person name="Yoshizaki F."/>
            <person name="Wada S."/>
            <person name="Zhang C."/>
            <person name="Hyatt P.D."/>
            <person name="Larimer F."/>
            <person name="Detter C."/>
            <person name="Doggett N."/>
            <person name="Glavina T."/>
            <person name="Hawkins T."/>
            <person name="Richardson P."/>
            <person name="Lucas S."/>
            <person name="Kohara Y."/>
            <person name="Levine M."/>
            <person name="Satoh N."/>
            <person name="Rokhsar D.S."/>
        </authorList>
    </citation>
    <scope>NUCLEOTIDE SEQUENCE [LARGE SCALE GENOMIC DNA]</scope>
</reference>
<dbReference type="HOGENOM" id="CLU_2249114_0_0_1"/>
<reference evidence="1" key="3">
    <citation type="submission" date="2025-08" db="UniProtKB">
        <authorList>
            <consortium name="Ensembl"/>
        </authorList>
    </citation>
    <scope>IDENTIFICATION</scope>
</reference>
<name>F6YC90_CIOIN</name>
<evidence type="ECO:0000313" key="1">
    <source>
        <dbReference type="Ensembl" id="ENSCINP00000012863.3"/>
    </source>
</evidence>
<sequence>MIRTHMSLIIYQSLQTKDPVFQTTFFGEQQSPGNLVVYLLSHRYRTVPGQTATLLPIALFVLKTPLKTKTRSSTNEPKSARTNLASCGNVDSAVSIQNRVNNAI</sequence>
<accession>F6YC90</accession>
<dbReference type="Ensembl" id="ENSCINT00000012863.3">
    <property type="protein sequence ID" value="ENSCINP00000012863.3"/>
    <property type="gene ID" value="ENSCING00000006242.3"/>
</dbReference>
<dbReference type="EMBL" id="EAAA01000356">
    <property type="status" value="NOT_ANNOTATED_CDS"/>
    <property type="molecule type" value="Genomic_DNA"/>
</dbReference>